<keyword evidence="4" id="KW-1185">Reference proteome</keyword>
<comment type="caution">
    <text evidence="3">The sequence shown here is derived from an EMBL/GenBank/DDBJ whole genome shotgun (WGS) entry which is preliminary data.</text>
</comment>
<dbReference type="InterPro" id="IPR037465">
    <property type="entry name" value="YlxR"/>
</dbReference>
<reference evidence="3 4" key="1">
    <citation type="submission" date="2023-09" db="EMBL/GenBank/DDBJ databases">
        <authorList>
            <person name="Rey-Velasco X."/>
        </authorList>
    </citation>
    <scope>NUCLEOTIDE SEQUENCE [LARGE SCALE GENOMIC DNA]</scope>
    <source>
        <strain evidence="3 4">F158</strain>
    </source>
</reference>
<dbReference type="Pfam" id="PF04296">
    <property type="entry name" value="YlxR"/>
    <property type="match status" value="1"/>
</dbReference>
<name>A0ABU3DCY1_9RHOB</name>
<evidence type="ECO:0000256" key="1">
    <source>
        <dbReference type="SAM" id="MobiDB-lite"/>
    </source>
</evidence>
<dbReference type="EMBL" id="JAVRHL010000001">
    <property type="protein sequence ID" value="MDT0681577.1"/>
    <property type="molecule type" value="Genomic_DNA"/>
</dbReference>
<proteinExistence type="predicted"/>
<dbReference type="InterPro" id="IPR035931">
    <property type="entry name" value="YlxR-like_sf"/>
</dbReference>
<dbReference type="SUPFAM" id="SSF55315">
    <property type="entry name" value="L30e-like"/>
    <property type="match status" value="1"/>
</dbReference>
<dbReference type="InterPro" id="IPR007393">
    <property type="entry name" value="YlxR_dom"/>
</dbReference>
<dbReference type="Proteomes" id="UP001265259">
    <property type="component" value="Unassembled WGS sequence"/>
</dbReference>
<dbReference type="NCBIfam" id="NF006622">
    <property type="entry name" value="PRK09190.1"/>
    <property type="match status" value="1"/>
</dbReference>
<dbReference type="RefSeq" id="WP_311689351.1">
    <property type="nucleotide sequence ID" value="NZ_JAVRHL010000001.1"/>
</dbReference>
<dbReference type="PANTHER" id="PTHR34215:SF1">
    <property type="entry name" value="YLXR DOMAIN-CONTAINING PROTEIN"/>
    <property type="match status" value="1"/>
</dbReference>
<evidence type="ECO:0000259" key="2">
    <source>
        <dbReference type="Pfam" id="PF04296"/>
    </source>
</evidence>
<organism evidence="3 4">
    <name type="scientific">Tropicimonas omnivorans</name>
    <dbReference type="NCBI Taxonomy" id="3075590"/>
    <lineage>
        <taxon>Bacteria</taxon>
        <taxon>Pseudomonadati</taxon>
        <taxon>Pseudomonadota</taxon>
        <taxon>Alphaproteobacteria</taxon>
        <taxon>Rhodobacterales</taxon>
        <taxon>Roseobacteraceae</taxon>
        <taxon>Tropicimonas</taxon>
    </lineage>
</organism>
<dbReference type="SUPFAM" id="SSF64376">
    <property type="entry name" value="YlxR-like"/>
    <property type="match status" value="1"/>
</dbReference>
<feature type="domain" description="YlxR" evidence="2">
    <location>
        <begin position="16"/>
        <end position="91"/>
    </location>
</feature>
<protein>
    <submittedName>
        <fullName evidence="3">RNA-binding protein</fullName>
    </submittedName>
</protein>
<feature type="region of interest" description="Disordered" evidence="1">
    <location>
        <begin position="195"/>
        <end position="214"/>
    </location>
</feature>
<sequence>MSRGGRDKDRDGIPERRCAATGNTLPISEMIRFVVGPEDEAVPDLAGKLPGRGIWITADLTALRLAVKKKAFARSAKAPVTAPADLPERVEALMAARVVDLLSMARKAGHAVCGYEKVKGWIETGRARVLIQASDGSERGKTKLRAGPEMGRSIGCLTARELGLSFGRDHAIHAALAAGGLARRIVEDASRLSGLRQDHGADAPERTNGSHERE</sequence>
<dbReference type="Gene3D" id="3.30.1330.30">
    <property type="match status" value="1"/>
</dbReference>
<evidence type="ECO:0000313" key="4">
    <source>
        <dbReference type="Proteomes" id="UP001265259"/>
    </source>
</evidence>
<dbReference type="Gene3D" id="3.30.1230.10">
    <property type="entry name" value="YlxR-like"/>
    <property type="match status" value="1"/>
</dbReference>
<dbReference type="InterPro" id="IPR029064">
    <property type="entry name" value="Ribosomal_eL30-like_sf"/>
</dbReference>
<evidence type="ECO:0000313" key="3">
    <source>
        <dbReference type="EMBL" id="MDT0681577.1"/>
    </source>
</evidence>
<gene>
    <name evidence="3" type="ORF">RM543_02680</name>
</gene>
<dbReference type="CDD" id="cd00279">
    <property type="entry name" value="YlxR"/>
    <property type="match status" value="1"/>
</dbReference>
<dbReference type="PANTHER" id="PTHR34215">
    <property type="entry name" value="BLL0784 PROTEIN"/>
    <property type="match status" value="1"/>
</dbReference>
<accession>A0ABU3DCY1</accession>